<dbReference type="Gene3D" id="3.90.380.10">
    <property type="entry name" value="Naphthalene 1,2-dioxygenase Alpha Subunit, Chain A, domain 1"/>
    <property type="match status" value="1"/>
</dbReference>
<accession>A0AAE9H7X6</accession>
<proteinExistence type="predicted"/>
<dbReference type="GO" id="GO:0051213">
    <property type="term" value="F:dioxygenase activity"/>
    <property type="evidence" value="ECO:0007669"/>
    <property type="project" value="UniProtKB-KW"/>
</dbReference>
<dbReference type="AlphaFoldDB" id="A0AAE9H7X6"/>
<dbReference type="InterPro" id="IPR017941">
    <property type="entry name" value="Rieske_2Fe-2S"/>
</dbReference>
<dbReference type="Pfam" id="PF00355">
    <property type="entry name" value="Rieske"/>
    <property type="match status" value="1"/>
</dbReference>
<evidence type="ECO:0000256" key="4">
    <source>
        <dbReference type="ARBA" id="ARBA00023004"/>
    </source>
</evidence>
<dbReference type="SUPFAM" id="SSF50022">
    <property type="entry name" value="ISP domain"/>
    <property type="match status" value="1"/>
</dbReference>
<dbReference type="Proteomes" id="UP000830925">
    <property type="component" value="Chromosome"/>
</dbReference>
<sequence length="355" mass="41006">MTVMNEVPMIQARHPQEQSNPLYRALAHFWHPVAYSSQVLDKPFGARLLGQDLVLARLNGELVAMDSRCPHKGTNLALGEIVDATIECPYHGWRFDAQGECVRIPAREELTCAMRVNVKRFNVTESGGIVWVALETPQMPVPVFPEMNDPSYRVLQGKTYDWRTSSPRRLENFVDFSHFAYVHDGTIGSRDNPRVEAVKVWREEHVLRFDRSGVKEPGVGLKKKLLGIEEELIEPVNEYHVTMPHTVHLKRTFPNGKRYVLLMAACPVDEFTTRSFWWQARDFGTEPMYDDFFMDFEDEVLGQDKPIIESQRPLWINLQGDQPQERETPVRGADIVTVEYRRWLNDLVAQVESLR</sequence>
<dbReference type="PANTHER" id="PTHR21266">
    <property type="entry name" value="IRON-SULFUR DOMAIN CONTAINING PROTEIN"/>
    <property type="match status" value="1"/>
</dbReference>
<gene>
    <name evidence="7" type="ORF">MXF72_03050</name>
</gene>
<dbReference type="Gene3D" id="2.102.10.10">
    <property type="entry name" value="Rieske [2Fe-2S] iron-sulphur domain"/>
    <property type="match status" value="1"/>
</dbReference>
<keyword evidence="3" id="KW-0560">Oxidoreductase</keyword>
<dbReference type="InterPro" id="IPR044043">
    <property type="entry name" value="VanA_C_cat"/>
</dbReference>
<dbReference type="InterPro" id="IPR036922">
    <property type="entry name" value="Rieske_2Fe-2S_sf"/>
</dbReference>
<name>A0AAE9H7X6_ALCFA</name>
<dbReference type="RefSeq" id="WP_045929663.1">
    <property type="nucleotide sequence ID" value="NZ_CAXOJJ010000029.1"/>
</dbReference>
<feature type="domain" description="Rieske" evidence="6">
    <location>
        <begin position="30"/>
        <end position="132"/>
    </location>
</feature>
<dbReference type="PANTHER" id="PTHR21266:SF60">
    <property type="entry name" value="3-KETOSTEROID-9-ALPHA-MONOOXYGENASE, OXYGENASE COMPONENT"/>
    <property type="match status" value="1"/>
</dbReference>
<dbReference type="PROSITE" id="PS51296">
    <property type="entry name" value="RIESKE"/>
    <property type="match status" value="1"/>
</dbReference>
<keyword evidence="7" id="KW-0223">Dioxygenase</keyword>
<organism evidence="7 8">
    <name type="scientific">Alcaligenes faecalis</name>
    <dbReference type="NCBI Taxonomy" id="511"/>
    <lineage>
        <taxon>Bacteria</taxon>
        <taxon>Pseudomonadati</taxon>
        <taxon>Pseudomonadota</taxon>
        <taxon>Betaproteobacteria</taxon>
        <taxon>Burkholderiales</taxon>
        <taxon>Alcaligenaceae</taxon>
        <taxon>Alcaligenes</taxon>
    </lineage>
</organism>
<evidence type="ECO:0000313" key="8">
    <source>
        <dbReference type="Proteomes" id="UP000830925"/>
    </source>
</evidence>
<dbReference type="SUPFAM" id="SSF55961">
    <property type="entry name" value="Bet v1-like"/>
    <property type="match status" value="1"/>
</dbReference>
<keyword evidence="2" id="KW-0479">Metal-binding</keyword>
<dbReference type="Pfam" id="PF19112">
    <property type="entry name" value="VanA_C"/>
    <property type="match status" value="1"/>
</dbReference>
<dbReference type="GO" id="GO:0046872">
    <property type="term" value="F:metal ion binding"/>
    <property type="evidence" value="ECO:0007669"/>
    <property type="project" value="UniProtKB-KW"/>
</dbReference>
<dbReference type="GO" id="GO:0051537">
    <property type="term" value="F:2 iron, 2 sulfur cluster binding"/>
    <property type="evidence" value="ECO:0007669"/>
    <property type="project" value="UniProtKB-KW"/>
</dbReference>
<dbReference type="KEGG" id="afa:UZ73_13840"/>
<dbReference type="GeneID" id="96776375"/>
<evidence type="ECO:0000259" key="6">
    <source>
        <dbReference type="PROSITE" id="PS51296"/>
    </source>
</evidence>
<keyword evidence="5" id="KW-0411">Iron-sulfur</keyword>
<dbReference type="EMBL" id="CP095873">
    <property type="protein sequence ID" value="UPL22075.1"/>
    <property type="molecule type" value="Genomic_DNA"/>
</dbReference>
<protein>
    <submittedName>
        <fullName evidence="7">Aromatic ring-hydroxylating dioxygenase subunit alpha</fullName>
    </submittedName>
</protein>
<keyword evidence="1" id="KW-0001">2Fe-2S</keyword>
<dbReference type="InterPro" id="IPR050584">
    <property type="entry name" value="Cholesterol_7-desaturase"/>
</dbReference>
<evidence type="ECO:0000256" key="1">
    <source>
        <dbReference type="ARBA" id="ARBA00022714"/>
    </source>
</evidence>
<evidence type="ECO:0000256" key="2">
    <source>
        <dbReference type="ARBA" id="ARBA00022723"/>
    </source>
</evidence>
<evidence type="ECO:0000256" key="5">
    <source>
        <dbReference type="ARBA" id="ARBA00023014"/>
    </source>
</evidence>
<keyword evidence="4" id="KW-0408">Iron</keyword>
<evidence type="ECO:0000313" key="7">
    <source>
        <dbReference type="EMBL" id="UPL22075.1"/>
    </source>
</evidence>
<reference evidence="7" key="1">
    <citation type="submission" date="2022-04" db="EMBL/GenBank/DDBJ databases">
        <title>Genomic mining of Alcaligenes faecalis D334 producing ectoin and derivatives.</title>
        <authorList>
            <person name="Doan V.T."/>
            <person name="Quach N.T."/>
            <person name="Vu T.-H.-N."/>
            <person name="Phi Q.-T."/>
        </authorList>
    </citation>
    <scope>NUCLEOTIDE SEQUENCE</scope>
    <source>
        <strain evidence="7">D334</strain>
    </source>
</reference>
<evidence type="ECO:0000256" key="3">
    <source>
        <dbReference type="ARBA" id="ARBA00023002"/>
    </source>
</evidence>